<evidence type="ECO:0000256" key="2">
    <source>
        <dbReference type="ARBA" id="ARBA00022771"/>
    </source>
</evidence>
<keyword evidence="4" id="KW-0694">RNA-binding</keyword>
<comment type="caution">
    <text evidence="9">The sequence shown here is derived from an EMBL/GenBank/DDBJ whole genome shotgun (WGS) entry which is preliminary data.</text>
</comment>
<dbReference type="InterPro" id="IPR000504">
    <property type="entry name" value="RRM_dom"/>
</dbReference>
<feature type="compositionally biased region" description="Acidic residues" evidence="6">
    <location>
        <begin position="111"/>
        <end position="130"/>
    </location>
</feature>
<keyword evidence="2 5" id="KW-0863">Zinc-finger</keyword>
<dbReference type="InterPro" id="IPR006564">
    <property type="entry name" value="Znf_PMZ"/>
</dbReference>
<feature type="region of interest" description="Disordered" evidence="6">
    <location>
        <begin position="48"/>
        <end position="74"/>
    </location>
</feature>
<feature type="region of interest" description="Disordered" evidence="6">
    <location>
        <begin position="111"/>
        <end position="137"/>
    </location>
</feature>
<evidence type="ECO:0000313" key="10">
    <source>
        <dbReference type="Proteomes" id="UP000823749"/>
    </source>
</evidence>
<evidence type="ECO:0000256" key="5">
    <source>
        <dbReference type="PROSITE-ProRule" id="PRU00325"/>
    </source>
</evidence>
<dbReference type="EMBL" id="JACTNZ010000005">
    <property type="protein sequence ID" value="KAG5549550.1"/>
    <property type="molecule type" value="Genomic_DNA"/>
</dbReference>
<dbReference type="PROSITE" id="PS50966">
    <property type="entry name" value="ZF_SWIM"/>
    <property type="match status" value="1"/>
</dbReference>
<sequence>MYTYVGVEVVDDNGVNIIFDVADGISGYTPTLYTEVLDDNNFRQEVGGSQCNSLPIHRSTQRSHRPHERDPSKQQYLDSDTCFAYDMHDDSTILEQLNDYVEHNSAFDNNLLDDDEVSQSSEEDVDEGLQAEDHEEHEIPEFELPSSMFTDDTWTNIVDPSPQMPSKSHVGWDGHCELFKGQVFFSKEEVQNTVKKYSMQQNTVVKTSASSPTMLVYKCKNPVPCQWRLRARKCKDADEWIISRYAEPHTCVAESVTQDHHNLDARFISEIIAPIVKKDASTKVKVLQAMILDRPEGFQPSYAKTWAAKQIAIARIFGNWDESYAEVESFLAAVKVKNPGTEYILLSKDTNIPGCRTFDRLFWAFGPAIEGFKHSRPVISIDGTFLTGKYKGVILVAVTQDAENQIFPIAFAIVEKEDANNWGWFLSCLRNFVTNRTELCLISDRHTGLLSYIKGDPLWRPPHAYHRYCARHIGANYMRRFNKVVGIQVKVTAMEIQKRKFKAQLEKTKKFGDNEKVYKELTEDLGLKKWSFAHDGGRRYGSETTNISESLNGVLKEARHLPIMGTVMMTFYKSVNYFNDRAVEARKKIETGGNWSTFAIKKYKHWRKKALRHQVIEFDRAAQTYEVQTPMNQTSPYKGNHRHSVDMINRTCSCNKFQQWKMPCSHVLATCMSMKTSPFKYFSDVWSLKSIIQMYASQPFRPPRDKAYWPEINGPTIIPDREHVLGIKAVSKPGIYLGASSDFSGKKATRLRLDFALQLQVDGGNTIDFYITVVALSVMRDPSRISRGSGFVAFSTSEEASRALAEMNGKMVVSKPLYVVFAQRKEERRAKLPAQFSQVCPVPMVQPIAPRMPMYPPGAPGLGQQLFYGQAPPAIIPPQAGFGYQQQLVPGMRPGAAPMPKFYMPLVHQGQQGQQLGGRRGGGPMMPRRCVYRYPSGRNMLDVSMPGVGGGMLSVPYDMGGMLPRDGGLGLPALATALANAPPYQQRTLELTETFSCVSCSLERLITDGSFDRASQASLAYLIMLLDI</sequence>
<keyword evidence="1" id="KW-0479">Metal-binding</keyword>
<dbReference type="InterPro" id="IPR018289">
    <property type="entry name" value="MULE_transposase_dom"/>
</dbReference>
<dbReference type="SMART" id="SM00575">
    <property type="entry name" value="ZnF_PMZ"/>
    <property type="match status" value="1"/>
</dbReference>
<organism evidence="9 10">
    <name type="scientific">Rhododendron griersonianum</name>
    <dbReference type="NCBI Taxonomy" id="479676"/>
    <lineage>
        <taxon>Eukaryota</taxon>
        <taxon>Viridiplantae</taxon>
        <taxon>Streptophyta</taxon>
        <taxon>Embryophyta</taxon>
        <taxon>Tracheophyta</taxon>
        <taxon>Spermatophyta</taxon>
        <taxon>Magnoliopsida</taxon>
        <taxon>eudicotyledons</taxon>
        <taxon>Gunneridae</taxon>
        <taxon>Pentapetalae</taxon>
        <taxon>asterids</taxon>
        <taxon>Ericales</taxon>
        <taxon>Ericaceae</taxon>
        <taxon>Ericoideae</taxon>
        <taxon>Rhodoreae</taxon>
        <taxon>Rhododendron</taxon>
    </lineage>
</organism>
<evidence type="ECO:0000313" key="9">
    <source>
        <dbReference type="EMBL" id="KAG5549550.1"/>
    </source>
</evidence>
<reference evidence="9" key="1">
    <citation type="submission" date="2020-08" db="EMBL/GenBank/DDBJ databases">
        <title>Plant Genome Project.</title>
        <authorList>
            <person name="Zhang R.-G."/>
        </authorList>
    </citation>
    <scope>NUCLEOTIDE SEQUENCE</scope>
    <source>
        <strain evidence="9">WSP0</strain>
        <tissue evidence="9">Leaf</tissue>
    </source>
</reference>
<proteinExistence type="predicted"/>
<evidence type="ECO:0000256" key="6">
    <source>
        <dbReference type="SAM" id="MobiDB-lite"/>
    </source>
</evidence>
<feature type="domain" description="RRM" evidence="7">
    <location>
        <begin position="733"/>
        <end position="824"/>
    </location>
</feature>
<dbReference type="InterPro" id="IPR012677">
    <property type="entry name" value="Nucleotide-bd_a/b_plait_sf"/>
</dbReference>
<dbReference type="PROSITE" id="PS50102">
    <property type="entry name" value="RRM"/>
    <property type="match status" value="1"/>
</dbReference>
<name>A0AAV6KAN7_9ERIC</name>
<evidence type="ECO:0000259" key="7">
    <source>
        <dbReference type="PROSITE" id="PS50102"/>
    </source>
</evidence>
<protein>
    <recommendedName>
        <fullName evidence="11">SWIM-type domain-containing protein</fullName>
    </recommendedName>
</protein>
<dbReference type="Proteomes" id="UP000823749">
    <property type="component" value="Chromosome 5"/>
</dbReference>
<dbReference type="PANTHER" id="PTHR31973">
    <property type="entry name" value="POLYPROTEIN, PUTATIVE-RELATED"/>
    <property type="match status" value="1"/>
</dbReference>
<dbReference type="PANTHER" id="PTHR31973:SF195">
    <property type="entry name" value="MUDR FAMILY TRANSPOSASE"/>
    <property type="match status" value="1"/>
</dbReference>
<accession>A0AAV6KAN7</accession>
<dbReference type="GO" id="GO:0003723">
    <property type="term" value="F:RNA binding"/>
    <property type="evidence" value="ECO:0007669"/>
    <property type="project" value="UniProtKB-UniRule"/>
</dbReference>
<dbReference type="Pfam" id="PF00076">
    <property type="entry name" value="RRM_1"/>
    <property type="match status" value="1"/>
</dbReference>
<keyword evidence="3" id="KW-0862">Zinc</keyword>
<dbReference type="AlphaFoldDB" id="A0AAV6KAN7"/>
<keyword evidence="10" id="KW-1185">Reference proteome</keyword>
<gene>
    <name evidence="9" type="ORF">RHGRI_014768</name>
</gene>
<evidence type="ECO:0000256" key="4">
    <source>
        <dbReference type="PROSITE-ProRule" id="PRU00176"/>
    </source>
</evidence>
<dbReference type="InterPro" id="IPR035979">
    <property type="entry name" value="RBD_domain_sf"/>
</dbReference>
<evidence type="ECO:0000259" key="8">
    <source>
        <dbReference type="PROSITE" id="PS50966"/>
    </source>
</evidence>
<dbReference type="GO" id="GO:0008270">
    <property type="term" value="F:zinc ion binding"/>
    <property type="evidence" value="ECO:0007669"/>
    <property type="project" value="UniProtKB-KW"/>
</dbReference>
<dbReference type="SUPFAM" id="SSF54928">
    <property type="entry name" value="RNA-binding domain, RBD"/>
    <property type="match status" value="1"/>
</dbReference>
<evidence type="ECO:0000256" key="3">
    <source>
        <dbReference type="ARBA" id="ARBA00022833"/>
    </source>
</evidence>
<dbReference type="Gene3D" id="3.30.70.330">
    <property type="match status" value="1"/>
</dbReference>
<dbReference type="Pfam" id="PF10551">
    <property type="entry name" value="MULE"/>
    <property type="match status" value="1"/>
</dbReference>
<evidence type="ECO:0000256" key="1">
    <source>
        <dbReference type="ARBA" id="ARBA00022723"/>
    </source>
</evidence>
<feature type="domain" description="SWIM-type" evidence="8">
    <location>
        <begin position="637"/>
        <end position="675"/>
    </location>
</feature>
<evidence type="ECO:0008006" key="11">
    <source>
        <dbReference type="Google" id="ProtNLM"/>
    </source>
</evidence>
<dbReference type="InterPro" id="IPR007527">
    <property type="entry name" value="Znf_SWIM"/>
</dbReference>